<feature type="compositionally biased region" description="Basic and acidic residues" evidence="6">
    <location>
        <begin position="429"/>
        <end position="446"/>
    </location>
</feature>
<feature type="transmembrane region" description="Helical" evidence="7">
    <location>
        <begin position="224"/>
        <end position="246"/>
    </location>
</feature>
<evidence type="ECO:0000256" key="7">
    <source>
        <dbReference type="SAM" id="Phobius"/>
    </source>
</evidence>
<dbReference type="InterPro" id="IPR036259">
    <property type="entry name" value="MFS_trans_sf"/>
</dbReference>
<feature type="transmembrane region" description="Helical" evidence="7">
    <location>
        <begin position="313"/>
        <end position="335"/>
    </location>
</feature>
<keyword evidence="5 7" id="KW-0472">Membrane</keyword>
<sequence>MAGGDGLGRDFGRLWAAYATSSLGTWLALDSLPLIAVLVLDASAAQLSWMAAAAGAAGALLAVPLGPFVEFRAKRPLMVRADVVRFLVLMSVPAAYLLGLLSYAQLLVVAVVVAVSDIVFVGASGAHLKSLVPDGRLVQANGRFETVTWVSTAVGPPVGGALVGLLGPVATVVLNAVSYALSALGIRAIAAPEPAPPVRGSGGSRMAEVTAGWRAIAADRDLRLLFANTLLVNALIMATAPLLLHLMLHDLGFTPLEYGLGFGVPCLGGIVGARLSRPLVRRFGERRILLGSGAARALWLVGLAFVGPGTGGLVVVMAVEMAMITCMGVFNPVLVTYRMRRPPRETLARVLTSWTITGRAATAAATALWGVLAGLVGGRTAIAVAGVLLIGTTALLLPLTDSQTVSKWTMWQWTGGSASRRSSTPRPVCRPDDPAHDNPAHDDLARRPRVAGLRPMGRWRTRRRDGR</sequence>
<evidence type="ECO:0000256" key="6">
    <source>
        <dbReference type="SAM" id="MobiDB-lite"/>
    </source>
</evidence>
<evidence type="ECO:0000256" key="3">
    <source>
        <dbReference type="ARBA" id="ARBA00022692"/>
    </source>
</evidence>
<feature type="transmembrane region" description="Helical" evidence="7">
    <location>
        <begin position="107"/>
        <end position="128"/>
    </location>
</feature>
<keyword evidence="3 7" id="KW-0812">Transmembrane</keyword>
<feature type="transmembrane region" description="Helical" evidence="7">
    <location>
        <begin position="258"/>
        <end position="276"/>
    </location>
</feature>
<evidence type="ECO:0000256" key="1">
    <source>
        <dbReference type="ARBA" id="ARBA00004651"/>
    </source>
</evidence>
<dbReference type="CDD" id="cd06173">
    <property type="entry name" value="MFS_MefA_like"/>
    <property type="match status" value="1"/>
</dbReference>
<comment type="subcellular location">
    <subcellularLocation>
        <location evidence="1">Cell membrane</location>
        <topology evidence="1">Multi-pass membrane protein</topology>
    </subcellularLocation>
</comment>
<feature type="region of interest" description="Disordered" evidence="6">
    <location>
        <begin position="415"/>
        <end position="467"/>
    </location>
</feature>
<dbReference type="EMBL" id="BAAAQX010000022">
    <property type="protein sequence ID" value="GAA2211679.1"/>
    <property type="molecule type" value="Genomic_DNA"/>
</dbReference>
<feature type="transmembrane region" description="Helical" evidence="7">
    <location>
        <begin position="381"/>
        <end position="400"/>
    </location>
</feature>
<feature type="transmembrane region" description="Helical" evidence="7">
    <location>
        <begin position="49"/>
        <end position="71"/>
    </location>
</feature>
<feature type="transmembrane region" description="Helical" evidence="7">
    <location>
        <begin position="288"/>
        <end position="307"/>
    </location>
</feature>
<dbReference type="SUPFAM" id="SSF103473">
    <property type="entry name" value="MFS general substrate transporter"/>
    <property type="match status" value="1"/>
</dbReference>
<organism evidence="8 9">
    <name type="scientific">Nonomuraea monospora</name>
    <dbReference type="NCBI Taxonomy" id="568818"/>
    <lineage>
        <taxon>Bacteria</taxon>
        <taxon>Bacillati</taxon>
        <taxon>Actinomycetota</taxon>
        <taxon>Actinomycetes</taxon>
        <taxon>Streptosporangiales</taxon>
        <taxon>Streptosporangiaceae</taxon>
        <taxon>Nonomuraea</taxon>
    </lineage>
</organism>
<evidence type="ECO:0000256" key="2">
    <source>
        <dbReference type="ARBA" id="ARBA00022475"/>
    </source>
</evidence>
<dbReference type="Gene3D" id="1.20.1250.20">
    <property type="entry name" value="MFS general substrate transporter like domains"/>
    <property type="match status" value="1"/>
</dbReference>
<comment type="caution">
    <text evidence="8">The sequence shown here is derived from an EMBL/GenBank/DDBJ whole genome shotgun (WGS) entry which is preliminary data.</text>
</comment>
<feature type="compositionally biased region" description="Polar residues" evidence="6">
    <location>
        <begin position="415"/>
        <end position="425"/>
    </location>
</feature>
<dbReference type="Proteomes" id="UP001499843">
    <property type="component" value="Unassembled WGS sequence"/>
</dbReference>
<protein>
    <submittedName>
        <fullName evidence="8">MFS transporter</fullName>
    </submittedName>
</protein>
<dbReference type="PANTHER" id="PTHR23513:SF6">
    <property type="entry name" value="MAJOR FACILITATOR SUPERFAMILY ASSOCIATED DOMAIN-CONTAINING PROTEIN"/>
    <property type="match status" value="1"/>
</dbReference>
<evidence type="ECO:0000313" key="9">
    <source>
        <dbReference type="Proteomes" id="UP001499843"/>
    </source>
</evidence>
<feature type="transmembrane region" description="Helical" evidence="7">
    <location>
        <begin position="12"/>
        <end position="29"/>
    </location>
</feature>
<dbReference type="InterPro" id="IPR011701">
    <property type="entry name" value="MFS"/>
</dbReference>
<evidence type="ECO:0000313" key="8">
    <source>
        <dbReference type="EMBL" id="GAA2211679.1"/>
    </source>
</evidence>
<feature type="transmembrane region" description="Helical" evidence="7">
    <location>
        <begin position="83"/>
        <end position="101"/>
    </location>
</feature>
<feature type="compositionally biased region" description="Basic residues" evidence="6">
    <location>
        <begin position="457"/>
        <end position="467"/>
    </location>
</feature>
<gene>
    <name evidence="8" type="ORF">GCM10009850_071390</name>
</gene>
<dbReference type="RefSeq" id="WP_344484733.1">
    <property type="nucleotide sequence ID" value="NZ_BAAAQX010000022.1"/>
</dbReference>
<accession>A0ABN3CQH0</accession>
<dbReference type="PANTHER" id="PTHR23513">
    <property type="entry name" value="INTEGRAL MEMBRANE EFFLUX PROTEIN-RELATED"/>
    <property type="match status" value="1"/>
</dbReference>
<name>A0ABN3CQH0_9ACTN</name>
<dbReference type="Pfam" id="PF07690">
    <property type="entry name" value="MFS_1"/>
    <property type="match status" value="1"/>
</dbReference>
<feature type="transmembrane region" description="Helical" evidence="7">
    <location>
        <begin position="356"/>
        <end position="375"/>
    </location>
</feature>
<evidence type="ECO:0000256" key="4">
    <source>
        <dbReference type="ARBA" id="ARBA00022989"/>
    </source>
</evidence>
<keyword evidence="9" id="KW-1185">Reference proteome</keyword>
<keyword evidence="4 7" id="KW-1133">Transmembrane helix</keyword>
<keyword evidence="2" id="KW-1003">Cell membrane</keyword>
<proteinExistence type="predicted"/>
<reference evidence="8 9" key="1">
    <citation type="journal article" date="2019" name="Int. J. Syst. Evol. Microbiol.">
        <title>The Global Catalogue of Microorganisms (GCM) 10K type strain sequencing project: providing services to taxonomists for standard genome sequencing and annotation.</title>
        <authorList>
            <consortium name="The Broad Institute Genomics Platform"/>
            <consortium name="The Broad Institute Genome Sequencing Center for Infectious Disease"/>
            <person name="Wu L."/>
            <person name="Ma J."/>
        </authorList>
    </citation>
    <scope>NUCLEOTIDE SEQUENCE [LARGE SCALE GENOMIC DNA]</scope>
    <source>
        <strain evidence="8 9">JCM 16114</strain>
    </source>
</reference>
<evidence type="ECO:0000256" key="5">
    <source>
        <dbReference type="ARBA" id="ARBA00023136"/>
    </source>
</evidence>